<dbReference type="InterPro" id="IPR031121">
    <property type="entry name" value="RIK/BLOM7"/>
</dbReference>
<dbReference type="EMBL" id="SRLO01000656">
    <property type="protein sequence ID" value="TNN49450.1"/>
    <property type="molecule type" value="Genomic_DNA"/>
</dbReference>
<name>A0A4Z2G8K0_9TELE</name>
<organism evidence="7 8">
    <name type="scientific">Liparis tanakae</name>
    <name type="common">Tanaka's snailfish</name>
    <dbReference type="NCBI Taxonomy" id="230148"/>
    <lineage>
        <taxon>Eukaryota</taxon>
        <taxon>Metazoa</taxon>
        <taxon>Chordata</taxon>
        <taxon>Craniata</taxon>
        <taxon>Vertebrata</taxon>
        <taxon>Euteleostomi</taxon>
        <taxon>Actinopterygii</taxon>
        <taxon>Neopterygii</taxon>
        <taxon>Teleostei</taxon>
        <taxon>Neoteleostei</taxon>
        <taxon>Acanthomorphata</taxon>
        <taxon>Eupercaria</taxon>
        <taxon>Perciformes</taxon>
        <taxon>Cottioidei</taxon>
        <taxon>Cottales</taxon>
        <taxon>Liparidae</taxon>
        <taxon>Liparis</taxon>
    </lineage>
</organism>
<comment type="caution">
    <text evidence="7">The sequence shown here is derived from an EMBL/GenBank/DDBJ whole genome shotgun (WGS) entry which is preliminary data.</text>
</comment>
<dbReference type="GO" id="GO:0005634">
    <property type="term" value="C:nucleus"/>
    <property type="evidence" value="ECO:0007669"/>
    <property type="project" value="InterPro"/>
</dbReference>
<sequence length="216" mass="23584">MAAKINAMLMAKGKLLTPPPLLSKVHMAAPHVPSTTEEMVITEVDINDVPINCRDLLTKGKTQEESFVHTKIFVGLDQTFPFFNVNEKIEGPAGSYLGHIQTETGARVFLRGKGSGYIEQASKRESFEPLYVYVSHPNSTGLESAKKLTESLLETVRDESAHVVSVYTATGSTQRVQKVSEKKPKVDKDASGLVPYGGDSSDEEEERTGSSKTDHS</sequence>
<dbReference type="CDD" id="cd22386">
    <property type="entry name" value="KH-I_KHDC4_rpt2"/>
    <property type="match status" value="1"/>
</dbReference>
<evidence type="ECO:0000313" key="7">
    <source>
        <dbReference type="EMBL" id="TNN49450.1"/>
    </source>
</evidence>
<protein>
    <recommendedName>
        <fullName evidence="2">KH homology domain-containing protein 4</fullName>
    </recommendedName>
    <alternativeName>
        <fullName evidence="3">Brings lots of money 7</fullName>
    </alternativeName>
</protein>
<evidence type="ECO:0000256" key="2">
    <source>
        <dbReference type="ARBA" id="ARBA00017795"/>
    </source>
</evidence>
<accession>A0A4Z2G8K0</accession>
<dbReference type="InterPro" id="IPR047889">
    <property type="entry name" value="KHDC4_KH-I_second"/>
</dbReference>
<dbReference type="SUPFAM" id="SSF54791">
    <property type="entry name" value="Eukaryotic type KH-domain (KH-domain type I)"/>
    <property type="match status" value="1"/>
</dbReference>
<comment type="similarity">
    <text evidence="1">Belongs to the KHDC4 family.</text>
</comment>
<evidence type="ECO:0000259" key="6">
    <source>
        <dbReference type="Pfam" id="PF22675"/>
    </source>
</evidence>
<dbReference type="Proteomes" id="UP000314294">
    <property type="component" value="Unassembled WGS sequence"/>
</dbReference>
<dbReference type="GO" id="GO:0003723">
    <property type="term" value="F:RNA binding"/>
    <property type="evidence" value="ECO:0007669"/>
    <property type="project" value="InterPro"/>
</dbReference>
<evidence type="ECO:0000256" key="4">
    <source>
        <dbReference type="ARBA" id="ARBA00045732"/>
    </source>
</evidence>
<proteinExistence type="inferred from homology"/>
<evidence type="ECO:0000256" key="3">
    <source>
        <dbReference type="ARBA" id="ARBA00030267"/>
    </source>
</evidence>
<dbReference type="FunFam" id="3.30.1370.10:FF:000037">
    <property type="entry name" value="KH domain protein"/>
    <property type="match status" value="1"/>
</dbReference>
<dbReference type="AlphaFoldDB" id="A0A4Z2G8K0"/>
<dbReference type="Gene3D" id="3.30.1370.10">
    <property type="entry name" value="K Homology domain, type 1"/>
    <property type="match status" value="1"/>
</dbReference>
<feature type="domain" description="KHDC4/BBP-like KH-domain type I" evidence="6">
    <location>
        <begin position="81"/>
        <end position="154"/>
    </location>
</feature>
<keyword evidence="8" id="KW-1185">Reference proteome</keyword>
<reference evidence="7 8" key="1">
    <citation type="submission" date="2019-03" db="EMBL/GenBank/DDBJ databases">
        <title>First draft genome of Liparis tanakae, snailfish: a comprehensive survey of snailfish specific genes.</title>
        <authorList>
            <person name="Kim W."/>
            <person name="Song I."/>
            <person name="Jeong J.-H."/>
            <person name="Kim D."/>
            <person name="Kim S."/>
            <person name="Ryu S."/>
            <person name="Song J.Y."/>
            <person name="Lee S.K."/>
        </authorList>
    </citation>
    <scope>NUCLEOTIDE SEQUENCE [LARGE SCALE GENOMIC DNA]</scope>
    <source>
        <tissue evidence="7">Muscle</tissue>
    </source>
</reference>
<dbReference type="PANTHER" id="PTHR15744">
    <property type="entry name" value="BLOM7"/>
    <property type="match status" value="1"/>
</dbReference>
<dbReference type="Pfam" id="PF22675">
    <property type="entry name" value="KH-I_KHDC4-BBP"/>
    <property type="match status" value="1"/>
</dbReference>
<dbReference type="InterPro" id="IPR036612">
    <property type="entry name" value="KH_dom_type_1_sf"/>
</dbReference>
<comment type="function">
    <text evidence="4">RNA-binding protein involved in pre-mRNA splicing. Interacts with the PRP19C/Prp19 complex/NTC/Nineteen complex which is part of the spliceosome. Involved in regulating splice site selection. Binds preferentially RNA with A/C rich sequences and poly-C stretches.</text>
</comment>
<evidence type="ECO:0000256" key="1">
    <source>
        <dbReference type="ARBA" id="ARBA00006093"/>
    </source>
</evidence>
<feature type="compositionally biased region" description="Basic and acidic residues" evidence="5">
    <location>
        <begin position="178"/>
        <end position="190"/>
    </location>
</feature>
<dbReference type="InterPro" id="IPR055256">
    <property type="entry name" value="KH_1_KHDC4/BBP-like"/>
</dbReference>
<evidence type="ECO:0000313" key="8">
    <source>
        <dbReference type="Proteomes" id="UP000314294"/>
    </source>
</evidence>
<gene>
    <name evidence="7" type="ORF">EYF80_040346</name>
</gene>
<evidence type="ECO:0000256" key="5">
    <source>
        <dbReference type="SAM" id="MobiDB-lite"/>
    </source>
</evidence>
<feature type="region of interest" description="Disordered" evidence="5">
    <location>
        <begin position="175"/>
        <end position="216"/>
    </location>
</feature>
<dbReference type="PANTHER" id="PTHR15744:SF2">
    <property type="entry name" value="KH HOMOLOGY DOMAIN-CONTAINING PROTEIN 4"/>
    <property type="match status" value="1"/>
</dbReference>
<dbReference type="OrthoDB" id="397265at2759"/>
<feature type="compositionally biased region" description="Basic and acidic residues" evidence="5">
    <location>
        <begin position="207"/>
        <end position="216"/>
    </location>
</feature>